<dbReference type="GO" id="GO:0016791">
    <property type="term" value="F:phosphatase activity"/>
    <property type="evidence" value="ECO:0007669"/>
    <property type="project" value="TreeGrafter"/>
</dbReference>
<dbReference type="Pfam" id="PF00300">
    <property type="entry name" value="His_Phos_1"/>
    <property type="match status" value="1"/>
</dbReference>
<name>A0A916NQ51_9BACL</name>
<dbReference type="EC" id="5.4.2.-" evidence="1"/>
<dbReference type="InterPro" id="IPR050275">
    <property type="entry name" value="PGM_Phosphatase"/>
</dbReference>
<dbReference type="AlphaFoldDB" id="A0A916NQ51"/>
<dbReference type="InterPro" id="IPR013078">
    <property type="entry name" value="His_Pase_superF_clade-1"/>
</dbReference>
<dbReference type="CDD" id="cd07067">
    <property type="entry name" value="HP_PGM_like"/>
    <property type="match status" value="1"/>
</dbReference>
<dbReference type="SMART" id="SM00855">
    <property type="entry name" value="PGAM"/>
    <property type="match status" value="1"/>
</dbReference>
<reference evidence="1" key="1">
    <citation type="submission" date="2021-06" db="EMBL/GenBank/DDBJ databases">
        <authorList>
            <person name="Criscuolo A."/>
        </authorList>
    </citation>
    <scope>NUCLEOTIDE SEQUENCE</scope>
    <source>
        <strain evidence="1">CIP111600</strain>
    </source>
</reference>
<protein>
    <submittedName>
        <fullName evidence="1">Phosphoglycerate mutase GpmB</fullName>
        <ecNumber evidence="1">5.4.2.-</ecNumber>
    </submittedName>
</protein>
<keyword evidence="1" id="KW-0413">Isomerase</keyword>
<dbReference type="GO" id="GO:0016853">
    <property type="term" value="F:isomerase activity"/>
    <property type="evidence" value="ECO:0007669"/>
    <property type="project" value="UniProtKB-KW"/>
</dbReference>
<dbReference type="EMBL" id="CAJVAS010000012">
    <property type="protein sequence ID" value="CAG7629811.1"/>
    <property type="molecule type" value="Genomic_DNA"/>
</dbReference>
<evidence type="ECO:0000313" key="2">
    <source>
        <dbReference type="Proteomes" id="UP000693672"/>
    </source>
</evidence>
<dbReference type="PANTHER" id="PTHR48100:SF1">
    <property type="entry name" value="HISTIDINE PHOSPHATASE FAMILY PROTEIN-RELATED"/>
    <property type="match status" value="1"/>
</dbReference>
<dbReference type="RefSeq" id="WP_218092891.1">
    <property type="nucleotide sequence ID" value="NZ_CAJVAS010000012.1"/>
</dbReference>
<keyword evidence="2" id="KW-1185">Reference proteome</keyword>
<dbReference type="Proteomes" id="UP000693672">
    <property type="component" value="Unassembled WGS sequence"/>
</dbReference>
<dbReference type="PANTHER" id="PTHR48100">
    <property type="entry name" value="BROAD-SPECIFICITY PHOSPHATASE YOR283W-RELATED"/>
    <property type="match status" value="1"/>
</dbReference>
<accession>A0A916NQ51</accession>
<gene>
    <name evidence="1" type="primary">gpmB_2</name>
    <name evidence="1" type="ORF">PAESOLCIP111_03138</name>
</gene>
<proteinExistence type="predicted"/>
<sequence length="205" mass="22628">MNTTFYLIRHALKQKAIGDVPITPEGKIQAKRTARALANLPIAAIVTSPLRRAKQTAEVIASTVQTSVSVDHRLRERANWGDLPKQTFEEFVAMWERCTRNPDYRPPVGDSAKLAGSRLASALVELAGTHSPDSSIVIVTHGGIITDFLVQMIPEHQLQVWHPHFVAVQSDLVPECSITKLVYAEGRFQMVDFASVVHLQGDDAI</sequence>
<comment type="caution">
    <text evidence="1">The sequence shown here is derived from an EMBL/GenBank/DDBJ whole genome shotgun (WGS) entry which is preliminary data.</text>
</comment>
<dbReference type="GO" id="GO:0005737">
    <property type="term" value="C:cytoplasm"/>
    <property type="evidence" value="ECO:0007669"/>
    <property type="project" value="TreeGrafter"/>
</dbReference>
<evidence type="ECO:0000313" key="1">
    <source>
        <dbReference type="EMBL" id="CAG7629811.1"/>
    </source>
</evidence>
<organism evidence="1 2">
    <name type="scientific">Paenibacillus solanacearum</name>
    <dbReference type="NCBI Taxonomy" id="2048548"/>
    <lineage>
        <taxon>Bacteria</taxon>
        <taxon>Bacillati</taxon>
        <taxon>Bacillota</taxon>
        <taxon>Bacilli</taxon>
        <taxon>Bacillales</taxon>
        <taxon>Paenibacillaceae</taxon>
        <taxon>Paenibacillus</taxon>
    </lineage>
</organism>